<evidence type="ECO:0000256" key="9">
    <source>
        <dbReference type="SAM" id="Phobius"/>
    </source>
</evidence>
<feature type="domain" description="Histidine kinase/HSP90-like ATPase" evidence="10">
    <location>
        <begin position="273"/>
        <end position="351"/>
    </location>
</feature>
<comment type="caution">
    <text evidence="12">The sequence shown here is derived from an EMBL/GenBank/DDBJ whole genome shotgun (WGS) entry which is preliminary data.</text>
</comment>
<accession>A0ABT4RSF3</accession>
<protein>
    <recommendedName>
        <fullName evidence="2">histidine kinase</fullName>
        <ecNumber evidence="2">2.7.13.3</ecNumber>
    </recommendedName>
</protein>
<organism evidence="12 13">
    <name type="scientific">Solirubrobacter deserti</name>
    <dbReference type="NCBI Taxonomy" id="2282478"/>
    <lineage>
        <taxon>Bacteria</taxon>
        <taxon>Bacillati</taxon>
        <taxon>Actinomycetota</taxon>
        <taxon>Thermoleophilia</taxon>
        <taxon>Solirubrobacterales</taxon>
        <taxon>Solirubrobacteraceae</taxon>
        <taxon>Solirubrobacter</taxon>
    </lineage>
</organism>
<evidence type="ECO:0000256" key="8">
    <source>
        <dbReference type="ARBA" id="ARBA00023012"/>
    </source>
</evidence>
<name>A0ABT4RSF3_9ACTN</name>
<dbReference type="Gene3D" id="1.20.5.1930">
    <property type="match status" value="1"/>
</dbReference>
<dbReference type="Pfam" id="PF02518">
    <property type="entry name" value="HATPase_c"/>
    <property type="match status" value="1"/>
</dbReference>
<dbReference type="InterPro" id="IPR050482">
    <property type="entry name" value="Sensor_HK_TwoCompSys"/>
</dbReference>
<keyword evidence="13" id="KW-1185">Reference proteome</keyword>
<dbReference type="Proteomes" id="UP001147700">
    <property type="component" value="Unassembled WGS sequence"/>
</dbReference>
<feature type="transmembrane region" description="Helical" evidence="9">
    <location>
        <begin position="60"/>
        <end position="85"/>
    </location>
</feature>
<dbReference type="CDD" id="cd16917">
    <property type="entry name" value="HATPase_UhpB-NarQ-NarX-like"/>
    <property type="match status" value="1"/>
</dbReference>
<dbReference type="SUPFAM" id="SSF55874">
    <property type="entry name" value="ATPase domain of HSP90 chaperone/DNA topoisomerase II/histidine kinase"/>
    <property type="match status" value="1"/>
</dbReference>
<dbReference type="PANTHER" id="PTHR24421">
    <property type="entry name" value="NITRATE/NITRITE SENSOR PROTEIN NARX-RELATED"/>
    <property type="match status" value="1"/>
</dbReference>
<dbReference type="PANTHER" id="PTHR24421:SF10">
    <property type="entry name" value="NITRATE_NITRITE SENSOR PROTEIN NARQ"/>
    <property type="match status" value="1"/>
</dbReference>
<dbReference type="Gene3D" id="3.30.565.10">
    <property type="entry name" value="Histidine kinase-like ATPase, C-terminal domain"/>
    <property type="match status" value="1"/>
</dbReference>
<keyword evidence="5" id="KW-0547">Nucleotide-binding</keyword>
<dbReference type="EC" id="2.7.13.3" evidence="2"/>
<evidence type="ECO:0000256" key="5">
    <source>
        <dbReference type="ARBA" id="ARBA00022741"/>
    </source>
</evidence>
<evidence type="ECO:0000313" key="13">
    <source>
        <dbReference type="Proteomes" id="UP001147700"/>
    </source>
</evidence>
<keyword evidence="9" id="KW-0472">Membrane</keyword>
<evidence type="ECO:0000256" key="1">
    <source>
        <dbReference type="ARBA" id="ARBA00000085"/>
    </source>
</evidence>
<dbReference type="InterPro" id="IPR036890">
    <property type="entry name" value="HATPase_C_sf"/>
</dbReference>
<evidence type="ECO:0000256" key="6">
    <source>
        <dbReference type="ARBA" id="ARBA00022777"/>
    </source>
</evidence>
<dbReference type="Pfam" id="PF07730">
    <property type="entry name" value="HisKA_3"/>
    <property type="match status" value="1"/>
</dbReference>
<dbReference type="InterPro" id="IPR003594">
    <property type="entry name" value="HATPase_dom"/>
</dbReference>
<evidence type="ECO:0000256" key="4">
    <source>
        <dbReference type="ARBA" id="ARBA00022679"/>
    </source>
</evidence>
<keyword evidence="8" id="KW-0902">Two-component regulatory system</keyword>
<keyword evidence="6 12" id="KW-0418">Kinase</keyword>
<reference evidence="12" key="1">
    <citation type="submission" date="2022-10" db="EMBL/GenBank/DDBJ databases">
        <title>The WGS of Solirubrobacter sp. CPCC 204708.</title>
        <authorList>
            <person name="Jiang Z."/>
        </authorList>
    </citation>
    <scope>NUCLEOTIDE SEQUENCE</scope>
    <source>
        <strain evidence="12">CPCC 204708</strain>
    </source>
</reference>
<proteinExistence type="predicted"/>
<dbReference type="EMBL" id="JAPCID010000054">
    <property type="protein sequence ID" value="MDA0141313.1"/>
    <property type="molecule type" value="Genomic_DNA"/>
</dbReference>
<evidence type="ECO:0000259" key="10">
    <source>
        <dbReference type="Pfam" id="PF02518"/>
    </source>
</evidence>
<gene>
    <name evidence="12" type="ORF">OJ962_27705</name>
</gene>
<evidence type="ECO:0000256" key="7">
    <source>
        <dbReference type="ARBA" id="ARBA00022840"/>
    </source>
</evidence>
<dbReference type="InterPro" id="IPR011712">
    <property type="entry name" value="Sig_transdc_His_kin_sub3_dim/P"/>
</dbReference>
<feature type="domain" description="Signal transduction histidine kinase subgroup 3 dimerisation and phosphoacceptor" evidence="11">
    <location>
        <begin position="164"/>
        <end position="230"/>
    </location>
</feature>
<sequence length="355" mass="37930">MRDIVRLLRVGLDGLVGLVVLLGGPARVRARADAARARFTPPLPAGGAWWRDAAWLATPLGSLLTVFWLDLFAAGLMGLAMPLLWALEDDGRLWYQWVIVDDFALAVFAMPVGALMIWIALLLVRPFLRVERWRTRRLLAPTLADRVEWLTATRSAALDASASELRRIERDLHDGAQAQLVAVSMQLGMAEDMLDRDPAAARDLLLEARSGANTAMAELRALVRGIHPPLLAERGLGGALEALALRSAVPVTCSVSLTRRLPAPIESALYFSAVELLTNAIRHSGAARVSIEVAERDGRVVLRVRDDGRGGAVMGAGSGLSGLASRLAPFDGVLRVSSPAGGPTVVVAEVPCASS</sequence>
<comment type="catalytic activity">
    <reaction evidence="1">
        <text>ATP + protein L-histidine = ADP + protein N-phospho-L-histidine.</text>
        <dbReference type="EC" id="2.7.13.3"/>
    </reaction>
</comment>
<dbReference type="RefSeq" id="WP_202956340.1">
    <property type="nucleotide sequence ID" value="NZ_JAPCID010000054.1"/>
</dbReference>
<evidence type="ECO:0000256" key="2">
    <source>
        <dbReference type="ARBA" id="ARBA00012438"/>
    </source>
</evidence>
<keyword evidence="7" id="KW-0067">ATP-binding</keyword>
<keyword evidence="9" id="KW-0812">Transmembrane</keyword>
<evidence type="ECO:0000313" key="12">
    <source>
        <dbReference type="EMBL" id="MDA0141313.1"/>
    </source>
</evidence>
<feature type="transmembrane region" description="Helical" evidence="9">
    <location>
        <begin position="105"/>
        <end position="128"/>
    </location>
</feature>
<keyword evidence="3" id="KW-0597">Phosphoprotein</keyword>
<dbReference type="GO" id="GO:0016301">
    <property type="term" value="F:kinase activity"/>
    <property type="evidence" value="ECO:0007669"/>
    <property type="project" value="UniProtKB-KW"/>
</dbReference>
<evidence type="ECO:0000256" key="3">
    <source>
        <dbReference type="ARBA" id="ARBA00022553"/>
    </source>
</evidence>
<evidence type="ECO:0000259" key="11">
    <source>
        <dbReference type="Pfam" id="PF07730"/>
    </source>
</evidence>
<keyword evidence="4" id="KW-0808">Transferase</keyword>
<keyword evidence="9" id="KW-1133">Transmembrane helix</keyword>